<dbReference type="RefSeq" id="WP_377484906.1">
    <property type="nucleotide sequence ID" value="NZ_JBHUOX010000008.1"/>
</dbReference>
<dbReference type="EMBL" id="JBHUOX010000008">
    <property type="protein sequence ID" value="MFD3001139.1"/>
    <property type="molecule type" value="Genomic_DNA"/>
</dbReference>
<keyword evidence="3" id="KW-1185">Reference proteome</keyword>
<sequence>MRRPRRNTGPGWISDTWNYSQRSVDDSFGFTRGFTDAVNQEMLDEERLEKKHQKEEEQKREEQIYPSCSLSDRPKPL</sequence>
<reference evidence="3" key="1">
    <citation type="journal article" date="2019" name="Int. J. Syst. Evol. Microbiol.">
        <title>The Global Catalogue of Microorganisms (GCM) 10K type strain sequencing project: providing services to taxonomists for standard genome sequencing and annotation.</title>
        <authorList>
            <consortium name="The Broad Institute Genomics Platform"/>
            <consortium name="The Broad Institute Genome Sequencing Center for Infectious Disease"/>
            <person name="Wu L."/>
            <person name="Ma J."/>
        </authorList>
    </citation>
    <scope>NUCLEOTIDE SEQUENCE [LARGE SCALE GENOMIC DNA]</scope>
    <source>
        <strain evidence="3">KCTC 23984</strain>
    </source>
</reference>
<name>A0ABW6BTP1_9BACT</name>
<gene>
    <name evidence="2" type="ORF">ACFS7Z_12245</name>
</gene>
<feature type="compositionally biased region" description="Basic and acidic residues" evidence="1">
    <location>
        <begin position="46"/>
        <end position="63"/>
    </location>
</feature>
<protein>
    <submittedName>
        <fullName evidence="2">Uncharacterized protein</fullName>
    </submittedName>
</protein>
<comment type="caution">
    <text evidence="2">The sequence shown here is derived from an EMBL/GenBank/DDBJ whole genome shotgun (WGS) entry which is preliminary data.</text>
</comment>
<evidence type="ECO:0000256" key="1">
    <source>
        <dbReference type="SAM" id="MobiDB-lite"/>
    </source>
</evidence>
<feature type="region of interest" description="Disordered" evidence="1">
    <location>
        <begin position="46"/>
        <end position="77"/>
    </location>
</feature>
<accession>A0ABW6BTP1</accession>
<evidence type="ECO:0000313" key="3">
    <source>
        <dbReference type="Proteomes" id="UP001597641"/>
    </source>
</evidence>
<organism evidence="2 3">
    <name type="scientific">Pontibacter toksunensis</name>
    <dbReference type="NCBI Taxonomy" id="1332631"/>
    <lineage>
        <taxon>Bacteria</taxon>
        <taxon>Pseudomonadati</taxon>
        <taxon>Bacteroidota</taxon>
        <taxon>Cytophagia</taxon>
        <taxon>Cytophagales</taxon>
        <taxon>Hymenobacteraceae</taxon>
        <taxon>Pontibacter</taxon>
    </lineage>
</organism>
<proteinExistence type="predicted"/>
<evidence type="ECO:0000313" key="2">
    <source>
        <dbReference type="EMBL" id="MFD3001139.1"/>
    </source>
</evidence>
<dbReference type="Proteomes" id="UP001597641">
    <property type="component" value="Unassembled WGS sequence"/>
</dbReference>